<dbReference type="AlphaFoldDB" id="A0A8X8XKN9"/>
<comment type="caution">
    <text evidence="1">The sequence shown here is derived from an EMBL/GenBank/DDBJ whole genome shotgun (WGS) entry which is preliminary data.</text>
</comment>
<evidence type="ECO:0008006" key="3">
    <source>
        <dbReference type="Google" id="ProtNLM"/>
    </source>
</evidence>
<dbReference type="EMBL" id="PNBA02000009">
    <property type="protein sequence ID" value="KAG6414339.1"/>
    <property type="molecule type" value="Genomic_DNA"/>
</dbReference>
<dbReference type="SUPFAM" id="SSF54593">
    <property type="entry name" value="Glyoxalase/Bleomycin resistance protein/Dihydroxybiphenyl dioxygenase"/>
    <property type="match status" value="1"/>
</dbReference>
<sequence length="139" mass="15670">MPTPRGPSMEDEFSIQSVDFGSQFNTQMPEFEHQPMSIVSHSPANSRPMLWLQSLEESTHFYTSVLGIERVARPSSFTFPRVWLHRHGIAGQRLVALGIDAVRQTIVEAGVVVHQIFFHDPDGYMVEICSCTNLMVVPI</sequence>
<keyword evidence="2" id="KW-1185">Reference proteome</keyword>
<dbReference type="InterPro" id="IPR029068">
    <property type="entry name" value="Glyas_Bleomycin-R_OHBP_Dase"/>
</dbReference>
<evidence type="ECO:0000313" key="2">
    <source>
        <dbReference type="Proteomes" id="UP000298416"/>
    </source>
</evidence>
<dbReference type="PANTHER" id="PTHR46142:SF3">
    <property type="entry name" value="F18B13.24 PROTEIN"/>
    <property type="match status" value="1"/>
</dbReference>
<name>A0A8X8XKN9_SALSN</name>
<gene>
    <name evidence="1" type="ORF">SASPL_127059</name>
</gene>
<organism evidence="1">
    <name type="scientific">Salvia splendens</name>
    <name type="common">Scarlet sage</name>
    <dbReference type="NCBI Taxonomy" id="180675"/>
    <lineage>
        <taxon>Eukaryota</taxon>
        <taxon>Viridiplantae</taxon>
        <taxon>Streptophyta</taxon>
        <taxon>Embryophyta</taxon>
        <taxon>Tracheophyta</taxon>
        <taxon>Spermatophyta</taxon>
        <taxon>Magnoliopsida</taxon>
        <taxon>eudicotyledons</taxon>
        <taxon>Gunneridae</taxon>
        <taxon>Pentapetalae</taxon>
        <taxon>asterids</taxon>
        <taxon>lamiids</taxon>
        <taxon>Lamiales</taxon>
        <taxon>Lamiaceae</taxon>
        <taxon>Nepetoideae</taxon>
        <taxon>Mentheae</taxon>
        <taxon>Salviinae</taxon>
        <taxon>Salvia</taxon>
        <taxon>Salvia subgen. Calosphace</taxon>
        <taxon>core Calosphace</taxon>
    </lineage>
</organism>
<proteinExistence type="predicted"/>
<dbReference type="PANTHER" id="PTHR46142">
    <property type="match status" value="1"/>
</dbReference>
<evidence type="ECO:0000313" key="1">
    <source>
        <dbReference type="EMBL" id="KAG6414339.1"/>
    </source>
</evidence>
<reference evidence="1" key="2">
    <citation type="submission" date="2020-08" db="EMBL/GenBank/DDBJ databases">
        <title>Plant Genome Project.</title>
        <authorList>
            <person name="Zhang R.-G."/>
        </authorList>
    </citation>
    <scope>NUCLEOTIDE SEQUENCE</scope>
    <source>
        <strain evidence="1">Huo1</strain>
        <tissue evidence="1">Leaf</tissue>
    </source>
</reference>
<reference evidence="1" key="1">
    <citation type="submission" date="2018-01" db="EMBL/GenBank/DDBJ databases">
        <authorList>
            <person name="Mao J.F."/>
        </authorList>
    </citation>
    <scope>NUCLEOTIDE SEQUENCE</scope>
    <source>
        <strain evidence="1">Huo1</strain>
        <tissue evidence="1">Leaf</tissue>
    </source>
</reference>
<dbReference type="Proteomes" id="UP000298416">
    <property type="component" value="Unassembled WGS sequence"/>
</dbReference>
<accession>A0A8X8XKN9</accession>
<protein>
    <recommendedName>
        <fullName evidence="3">VOC domain-containing protein</fullName>
    </recommendedName>
</protein>
<dbReference type="Gene3D" id="3.10.180.10">
    <property type="entry name" value="2,3-Dihydroxybiphenyl 1,2-Dioxygenase, domain 1"/>
    <property type="match status" value="1"/>
</dbReference>